<feature type="transmembrane region" description="Helical" evidence="5">
    <location>
        <begin position="280"/>
        <end position="302"/>
    </location>
</feature>
<sequence length="423" mass="48366">MSSVLVSLLYPLSISIVCLLILHRYMVDKLGTSYLYRLWGLVPLSLFAYLLPWPSTQPPKVLSSELSRFVVNPTQDLQRVFNNSELLVYLAMLVSAVMIGYWLITHLQFIRKLLLEPATKAQLAQLCFSHKPRKLAVYYSGSAYSPMLVGIFKQKLVLPENFHQAYNPEQQQLILQHEICHFDRNDIYWNLIAFSIVALFWFHPLVWLAYFRFRRDQELSCDFHVLARKQVSSRVNYSKALLVAAQTAPRFAFAQLSFKKYGDKAIMFERINQIKLNTKASGLSVSLASVLAIAMLSGFSYAGNLSSNESQPKYRTPPKAKEKISPIHRVEPKYPVKAAVEKIEGSVVLKYDVNIDGTVMNVEVMTGEPAYVFDRVAVTALKQWQYQPRASVAHNNLVQLDFRLDENSTFKDVNLIEKINVTK</sequence>
<evidence type="ECO:0000256" key="5">
    <source>
        <dbReference type="SAM" id="Phobius"/>
    </source>
</evidence>
<name>A0ABQ6GUT5_9GAMM</name>
<evidence type="ECO:0000256" key="3">
    <source>
        <dbReference type="ARBA" id="ARBA00022989"/>
    </source>
</evidence>
<dbReference type="EMBL" id="BSST01000001">
    <property type="protein sequence ID" value="GLX79688.1"/>
    <property type="molecule type" value="Genomic_DNA"/>
</dbReference>
<evidence type="ECO:0000256" key="4">
    <source>
        <dbReference type="ARBA" id="ARBA00023136"/>
    </source>
</evidence>
<dbReference type="PANTHER" id="PTHR34978">
    <property type="entry name" value="POSSIBLE SENSOR-TRANSDUCER PROTEIN BLAR"/>
    <property type="match status" value="1"/>
</dbReference>
<organism evidence="7 8">
    <name type="scientific">Thalassotalea insulae</name>
    <dbReference type="NCBI Taxonomy" id="2056778"/>
    <lineage>
        <taxon>Bacteria</taxon>
        <taxon>Pseudomonadati</taxon>
        <taxon>Pseudomonadota</taxon>
        <taxon>Gammaproteobacteria</taxon>
        <taxon>Alteromonadales</taxon>
        <taxon>Colwelliaceae</taxon>
        <taxon>Thalassotalea</taxon>
    </lineage>
</organism>
<feature type="transmembrane region" description="Helical" evidence="5">
    <location>
        <begin position="135"/>
        <end position="152"/>
    </location>
</feature>
<reference evidence="7 8" key="1">
    <citation type="submission" date="2023-03" db="EMBL/GenBank/DDBJ databases">
        <title>Draft genome sequence of Thalassotalea insulae KCTC 62186T.</title>
        <authorList>
            <person name="Sawabe T."/>
        </authorList>
    </citation>
    <scope>NUCLEOTIDE SEQUENCE [LARGE SCALE GENOMIC DNA]</scope>
    <source>
        <strain evidence="7 8">KCTC 62186</strain>
    </source>
</reference>
<dbReference type="InterPro" id="IPR006260">
    <property type="entry name" value="TonB/TolA_C"/>
</dbReference>
<gene>
    <name evidence="7" type="ORF">tinsulaeT_30280</name>
</gene>
<evidence type="ECO:0000259" key="6">
    <source>
        <dbReference type="PROSITE" id="PS52015"/>
    </source>
</evidence>
<comment type="caution">
    <text evidence="7">The sequence shown here is derived from an EMBL/GenBank/DDBJ whole genome shotgun (WGS) entry which is preliminary data.</text>
</comment>
<dbReference type="InterPro" id="IPR037682">
    <property type="entry name" value="TonB_C"/>
</dbReference>
<feature type="transmembrane region" description="Helical" evidence="5">
    <location>
        <begin position="86"/>
        <end position="104"/>
    </location>
</feature>
<dbReference type="RefSeq" id="WP_284245615.1">
    <property type="nucleotide sequence ID" value="NZ_BSST01000001.1"/>
</dbReference>
<dbReference type="PROSITE" id="PS52015">
    <property type="entry name" value="TONB_CTD"/>
    <property type="match status" value="1"/>
</dbReference>
<protein>
    <recommendedName>
        <fullName evidence="6">TonB C-terminal domain-containing protein</fullName>
    </recommendedName>
</protein>
<evidence type="ECO:0000256" key="1">
    <source>
        <dbReference type="ARBA" id="ARBA00004167"/>
    </source>
</evidence>
<evidence type="ECO:0000313" key="8">
    <source>
        <dbReference type="Proteomes" id="UP001157186"/>
    </source>
</evidence>
<feature type="transmembrane region" description="Helical" evidence="5">
    <location>
        <begin position="34"/>
        <end position="53"/>
    </location>
</feature>
<dbReference type="InterPro" id="IPR008756">
    <property type="entry name" value="Peptidase_M56"/>
</dbReference>
<evidence type="ECO:0000256" key="2">
    <source>
        <dbReference type="ARBA" id="ARBA00022692"/>
    </source>
</evidence>
<keyword evidence="8" id="KW-1185">Reference proteome</keyword>
<keyword evidence="2 5" id="KW-0812">Transmembrane</keyword>
<dbReference type="Pfam" id="PF05569">
    <property type="entry name" value="Peptidase_M56"/>
    <property type="match status" value="1"/>
</dbReference>
<dbReference type="Gene3D" id="3.30.2420.10">
    <property type="entry name" value="TonB"/>
    <property type="match status" value="1"/>
</dbReference>
<accession>A0ABQ6GUT5</accession>
<keyword evidence="4 5" id="KW-0472">Membrane</keyword>
<comment type="subcellular location">
    <subcellularLocation>
        <location evidence="1">Membrane</location>
        <topology evidence="1">Single-pass membrane protein</topology>
    </subcellularLocation>
</comment>
<dbReference type="PANTHER" id="PTHR34978:SF3">
    <property type="entry name" value="SLR0241 PROTEIN"/>
    <property type="match status" value="1"/>
</dbReference>
<dbReference type="Pfam" id="PF03544">
    <property type="entry name" value="TonB_C"/>
    <property type="match status" value="1"/>
</dbReference>
<keyword evidence="3 5" id="KW-1133">Transmembrane helix</keyword>
<dbReference type="Proteomes" id="UP001157186">
    <property type="component" value="Unassembled WGS sequence"/>
</dbReference>
<feature type="domain" description="TonB C-terminal" evidence="6">
    <location>
        <begin position="319"/>
        <end position="411"/>
    </location>
</feature>
<feature type="transmembrane region" description="Helical" evidence="5">
    <location>
        <begin position="6"/>
        <end position="22"/>
    </location>
</feature>
<dbReference type="SUPFAM" id="SSF74653">
    <property type="entry name" value="TolA/TonB C-terminal domain"/>
    <property type="match status" value="1"/>
</dbReference>
<dbReference type="CDD" id="cd07341">
    <property type="entry name" value="M56_BlaR1_MecR1_like"/>
    <property type="match status" value="1"/>
</dbReference>
<feature type="transmembrane region" description="Helical" evidence="5">
    <location>
        <begin position="187"/>
        <end position="210"/>
    </location>
</feature>
<evidence type="ECO:0000313" key="7">
    <source>
        <dbReference type="EMBL" id="GLX79688.1"/>
    </source>
</evidence>
<proteinExistence type="predicted"/>
<dbReference type="NCBIfam" id="TIGR01352">
    <property type="entry name" value="tonB_Cterm"/>
    <property type="match status" value="1"/>
</dbReference>
<dbReference type="InterPro" id="IPR052173">
    <property type="entry name" value="Beta-lactam_resp_regulator"/>
</dbReference>